<proteinExistence type="predicted"/>
<dbReference type="InterPro" id="IPR036388">
    <property type="entry name" value="WH-like_DNA-bd_sf"/>
</dbReference>
<dbReference type="SUPFAM" id="SSF46785">
    <property type="entry name" value="Winged helix' DNA-binding domain"/>
    <property type="match status" value="1"/>
</dbReference>
<dbReference type="InterPro" id="IPR036390">
    <property type="entry name" value="WH_DNA-bd_sf"/>
</dbReference>
<keyword evidence="3" id="KW-1185">Reference proteome</keyword>
<dbReference type="Proteomes" id="UP000796880">
    <property type="component" value="Unassembled WGS sequence"/>
</dbReference>
<dbReference type="Gene3D" id="1.10.10.10">
    <property type="entry name" value="Winged helix-like DNA-binding domain superfamily/Winged helix DNA-binding domain"/>
    <property type="match status" value="1"/>
</dbReference>
<dbReference type="PANTHER" id="PTHR11746">
    <property type="entry name" value="O-METHYLTRANSFERASE"/>
    <property type="match status" value="1"/>
</dbReference>
<dbReference type="InterPro" id="IPR016461">
    <property type="entry name" value="COMT-like"/>
</dbReference>
<dbReference type="Pfam" id="PF08100">
    <property type="entry name" value="Dimerisation"/>
    <property type="match status" value="1"/>
</dbReference>
<feature type="domain" description="O-methyltransferase dimerisation" evidence="1">
    <location>
        <begin position="1"/>
        <end position="37"/>
    </location>
</feature>
<protein>
    <recommendedName>
        <fullName evidence="1">O-methyltransferase dimerisation domain-containing protein</fullName>
    </recommendedName>
</protein>
<reference evidence="2" key="1">
    <citation type="submission" date="2020-03" db="EMBL/GenBank/DDBJ databases">
        <title>A high-quality chromosome-level genome assembly of a woody plant with both climbing and erect habits, Rhamnella rubrinervis.</title>
        <authorList>
            <person name="Lu Z."/>
            <person name="Yang Y."/>
            <person name="Zhu X."/>
            <person name="Sun Y."/>
        </authorList>
    </citation>
    <scope>NUCLEOTIDE SEQUENCE</scope>
    <source>
        <strain evidence="2">BYM</strain>
        <tissue evidence="2">Leaf</tissue>
    </source>
</reference>
<dbReference type="GO" id="GO:0046983">
    <property type="term" value="F:protein dimerization activity"/>
    <property type="evidence" value="ECO:0007669"/>
    <property type="project" value="InterPro"/>
</dbReference>
<dbReference type="OrthoDB" id="1606438at2759"/>
<dbReference type="InterPro" id="IPR012967">
    <property type="entry name" value="COMT_dimerisation"/>
</dbReference>
<comment type="caution">
    <text evidence="2">The sequence shown here is derived from an EMBL/GenBank/DDBJ whole genome shotgun (WGS) entry which is preliminary data.</text>
</comment>
<dbReference type="EMBL" id="VOIH02000006">
    <property type="protein sequence ID" value="KAF3443874.1"/>
    <property type="molecule type" value="Genomic_DNA"/>
</dbReference>
<evidence type="ECO:0000259" key="1">
    <source>
        <dbReference type="Pfam" id="PF08100"/>
    </source>
</evidence>
<organism evidence="2 3">
    <name type="scientific">Rhamnella rubrinervis</name>
    <dbReference type="NCBI Taxonomy" id="2594499"/>
    <lineage>
        <taxon>Eukaryota</taxon>
        <taxon>Viridiplantae</taxon>
        <taxon>Streptophyta</taxon>
        <taxon>Embryophyta</taxon>
        <taxon>Tracheophyta</taxon>
        <taxon>Spermatophyta</taxon>
        <taxon>Magnoliopsida</taxon>
        <taxon>eudicotyledons</taxon>
        <taxon>Gunneridae</taxon>
        <taxon>Pentapetalae</taxon>
        <taxon>rosids</taxon>
        <taxon>fabids</taxon>
        <taxon>Rosales</taxon>
        <taxon>Rhamnaceae</taxon>
        <taxon>rhamnoid group</taxon>
        <taxon>Rhamneae</taxon>
        <taxon>Rhamnella</taxon>
    </lineage>
</organism>
<evidence type="ECO:0000313" key="3">
    <source>
        <dbReference type="Proteomes" id="UP000796880"/>
    </source>
</evidence>
<dbReference type="AlphaFoldDB" id="A0A8K0H1D9"/>
<accession>A0A8K0H1D9</accession>
<evidence type="ECO:0000313" key="2">
    <source>
        <dbReference type="EMBL" id="KAF3443874.1"/>
    </source>
</evidence>
<sequence>MSAFATSMALKCAVELCIADIINSHGGPITLSKIASAKLSAICIIGEPSFDDLFMAFLSKCVKDGGLAFKKVHGCGVWDEASADREFNKLFNDAMSSTVEILMDVFRLEA</sequence>
<dbReference type="Gene3D" id="1.10.287.1350">
    <property type="match status" value="1"/>
</dbReference>
<dbReference type="GO" id="GO:0008168">
    <property type="term" value="F:methyltransferase activity"/>
    <property type="evidence" value="ECO:0007669"/>
    <property type="project" value="InterPro"/>
</dbReference>
<name>A0A8K0H1D9_9ROSA</name>
<gene>
    <name evidence="2" type="ORF">FNV43_RR13564</name>
</gene>